<feature type="compositionally biased region" description="Low complexity" evidence="1">
    <location>
        <begin position="534"/>
        <end position="552"/>
    </location>
</feature>
<organism evidence="3 4">
    <name type="scientific">Piromyces finnis</name>
    <dbReference type="NCBI Taxonomy" id="1754191"/>
    <lineage>
        <taxon>Eukaryota</taxon>
        <taxon>Fungi</taxon>
        <taxon>Fungi incertae sedis</taxon>
        <taxon>Chytridiomycota</taxon>
        <taxon>Chytridiomycota incertae sedis</taxon>
        <taxon>Neocallimastigomycetes</taxon>
        <taxon>Neocallimastigales</taxon>
        <taxon>Neocallimastigaceae</taxon>
        <taxon>Piromyces</taxon>
    </lineage>
</organism>
<keyword evidence="2" id="KW-0472">Membrane</keyword>
<feature type="region of interest" description="Disordered" evidence="1">
    <location>
        <begin position="974"/>
        <end position="1030"/>
    </location>
</feature>
<feature type="region of interest" description="Disordered" evidence="1">
    <location>
        <begin position="534"/>
        <end position="574"/>
    </location>
</feature>
<feature type="compositionally biased region" description="Polar residues" evidence="1">
    <location>
        <begin position="986"/>
        <end position="1008"/>
    </location>
</feature>
<keyword evidence="2" id="KW-0812">Transmembrane</keyword>
<feature type="region of interest" description="Disordered" evidence="1">
    <location>
        <begin position="636"/>
        <end position="691"/>
    </location>
</feature>
<feature type="compositionally biased region" description="Low complexity" evidence="1">
    <location>
        <begin position="355"/>
        <end position="382"/>
    </location>
</feature>
<feature type="compositionally biased region" description="Basic and acidic residues" evidence="1">
    <location>
        <begin position="649"/>
        <end position="666"/>
    </location>
</feature>
<reference evidence="3 4" key="2">
    <citation type="submission" date="2016-08" db="EMBL/GenBank/DDBJ databases">
        <title>Pervasive Adenine N6-methylation of Active Genes in Fungi.</title>
        <authorList>
            <consortium name="DOE Joint Genome Institute"/>
            <person name="Mondo S.J."/>
            <person name="Dannebaum R.O."/>
            <person name="Kuo R.C."/>
            <person name="Labutti K."/>
            <person name="Haridas S."/>
            <person name="Kuo A."/>
            <person name="Salamov A."/>
            <person name="Ahrendt S.R."/>
            <person name="Lipzen A."/>
            <person name="Sullivan W."/>
            <person name="Andreopoulos W.B."/>
            <person name="Clum A."/>
            <person name="Lindquist E."/>
            <person name="Daum C."/>
            <person name="Ramamoorthy G.K."/>
            <person name="Gryganskyi A."/>
            <person name="Culley D."/>
            <person name="Magnuson J.K."/>
            <person name="James T.Y."/>
            <person name="O'Malley M.A."/>
            <person name="Stajich J.E."/>
            <person name="Spatafora J.W."/>
            <person name="Visel A."/>
            <person name="Grigoriev I.V."/>
        </authorList>
    </citation>
    <scope>NUCLEOTIDE SEQUENCE [LARGE SCALE GENOMIC DNA]</scope>
    <source>
        <strain evidence="4">finn</strain>
    </source>
</reference>
<protein>
    <submittedName>
        <fullName evidence="3">Uncharacterized protein</fullName>
    </submittedName>
</protein>
<feature type="region of interest" description="Disordered" evidence="1">
    <location>
        <begin position="92"/>
        <end position="124"/>
    </location>
</feature>
<feature type="region of interest" description="Disordered" evidence="1">
    <location>
        <begin position="309"/>
        <end position="422"/>
    </location>
</feature>
<feature type="compositionally biased region" description="Low complexity" evidence="1">
    <location>
        <begin position="667"/>
        <end position="682"/>
    </location>
</feature>
<evidence type="ECO:0000256" key="1">
    <source>
        <dbReference type="SAM" id="MobiDB-lite"/>
    </source>
</evidence>
<feature type="compositionally biased region" description="Low complexity" evidence="1">
    <location>
        <begin position="1011"/>
        <end position="1029"/>
    </location>
</feature>
<sequence>MDDNKIKDVLKEENTRCEIYTFYKNEYCDTPTRVLLYIALSGFAIVGFLIICFLIASCLRFKRYKEKREMELITPVSSELRLKECVNKKYPKYSRKNSNQHQDYHQSTNYHSNNNNNNNNGNTGIIEEEYKYNYDYSQPITNTNTNNNGNTNININISRDDTPIPVHHIRERNKEMQVERFNENLNSLYQSSNYKKLYPNLSYGSNIDQVNNSDNIYNSQVSSYHNEHYNLDEPYYYNDNNNNNNNNRKKSLTNVEYYNSRQYYDESIDYDNKEDTYENNINSSRNKIKNVAYPMNNNKNYYRESYEKYTSNGRKNDKINSNNNNNNYNIDKYNGKISIQINQSPNKNNNEKNNRNQTNRYENNNTSNNNNNNNNDNKNNSDMIYSKRNTNNYEEKNKKIQNNSNSKKNKKIRGDDSNDTLNKNNIKEIYKNGSDSTIYMKDCQKIYPQEEINTIEGQKEEKKVEVSKKHNVSSHHDHNIIYFDNQDCVNNTNQEEYIHQNINHNRNSKMDQQEMKMVCTVNRTSIKTKMDTISPNIKSNSINSDNDNYISNTTIKKDNHDDDRDKKTNKVNNIQNIEKNEITLDQVKNLTRPVLQLQHQQSPPSPPLIESEKNKKTKSVNFAPLNYKSNLIRNLNSISPSNKVGGQRKISEIKLRNYRPRKEEPNNNKSNSNSDNNSNDYNTVTKEKSSSRKISEIEFERIDSFEEVQRSINTCENEQIKNQQYLNYMNNINANLNLPSIPVSNSLSIEENLNEMKKRKNEMGEEEVNAVKSSGKEKGILKRPKSAKNSSKKKSEGISNENQLQRKIMNNPMVQNSSPISNSHQKNYLEMNPNSTQNFPITPNANYTCHQITDNCSVKQVPISSICNNYFSSTHPTDSDNHYINNNNNNNNSINIYPDINIDEEQEPADKVFVLQNRYRNHSPLPQSIEDDYTNQSCPISSYTNNMPPTMMLYDIEDNNDYSDDIPQRRMISSAENNIPGPPPTASSSYIPHHNNNNSRPVSQSIHPNSYYFNDDLNNNGNPNGPDYPIHFSYQSPTYYDDSQNQIYLNNMVIPFQKPKVCVREAPILKHSNTNY</sequence>
<reference evidence="3 4" key="1">
    <citation type="submission" date="2016-08" db="EMBL/GenBank/DDBJ databases">
        <title>Genomes of anaerobic fungi encode conserved fungal cellulosomes for biomass hydrolysis.</title>
        <authorList>
            <consortium name="DOE Joint Genome Institute"/>
            <person name="Haitjema C.H."/>
            <person name="Gilmore S.P."/>
            <person name="Henske J.K."/>
            <person name="Solomon K.V."/>
            <person name="De Groot R."/>
            <person name="Kuo A."/>
            <person name="Mondo S.J."/>
            <person name="Salamov A.A."/>
            <person name="Labutti K."/>
            <person name="Zhao Z."/>
            <person name="Chiniquy J."/>
            <person name="Barry K."/>
            <person name="Brewer H.M."/>
            <person name="Purvine S.O."/>
            <person name="Wright A.T."/>
            <person name="Boxma B."/>
            <person name="Van Alen T."/>
            <person name="Hackstein J.H."/>
            <person name="Baker S.E."/>
            <person name="Grigoriev I.V."/>
            <person name="O'Malley M.A."/>
        </authorList>
    </citation>
    <scope>NUCLEOTIDE SEQUENCE [LARGE SCALE GENOMIC DNA]</scope>
    <source>
        <strain evidence="4">finn</strain>
    </source>
</reference>
<accession>A0A1Y1UUW9</accession>
<evidence type="ECO:0000313" key="3">
    <source>
        <dbReference type="EMBL" id="ORX41754.1"/>
    </source>
</evidence>
<feature type="compositionally biased region" description="Low complexity" evidence="1">
    <location>
        <begin position="319"/>
        <end position="348"/>
    </location>
</feature>
<feature type="transmembrane region" description="Helical" evidence="2">
    <location>
        <begin position="34"/>
        <end position="59"/>
    </location>
</feature>
<feature type="compositionally biased region" description="Low complexity" evidence="1">
    <location>
        <begin position="113"/>
        <end position="122"/>
    </location>
</feature>
<feature type="compositionally biased region" description="Polar residues" evidence="1">
    <location>
        <begin position="96"/>
        <end position="112"/>
    </location>
</feature>
<dbReference type="OrthoDB" id="10620131at2759"/>
<gene>
    <name evidence="3" type="ORF">BCR36DRAFT_363708</name>
</gene>
<keyword evidence="4" id="KW-1185">Reference proteome</keyword>
<dbReference type="Proteomes" id="UP000193719">
    <property type="component" value="Unassembled WGS sequence"/>
</dbReference>
<evidence type="ECO:0000256" key="2">
    <source>
        <dbReference type="SAM" id="Phobius"/>
    </source>
</evidence>
<feature type="compositionally biased region" description="Basic and acidic residues" evidence="1">
    <location>
        <begin position="555"/>
        <end position="568"/>
    </location>
</feature>
<dbReference type="EMBL" id="MCFH01000079">
    <property type="protein sequence ID" value="ORX41754.1"/>
    <property type="molecule type" value="Genomic_DNA"/>
</dbReference>
<name>A0A1Y1UUW9_9FUNG</name>
<keyword evidence="2" id="KW-1133">Transmembrane helix</keyword>
<dbReference type="AlphaFoldDB" id="A0A1Y1UUW9"/>
<feature type="compositionally biased region" description="Basic residues" evidence="1">
    <location>
        <begin position="781"/>
        <end position="792"/>
    </location>
</feature>
<evidence type="ECO:0000313" key="4">
    <source>
        <dbReference type="Proteomes" id="UP000193719"/>
    </source>
</evidence>
<proteinExistence type="predicted"/>
<feature type="region of interest" description="Disordered" evidence="1">
    <location>
        <begin position="596"/>
        <end position="616"/>
    </location>
</feature>
<feature type="region of interest" description="Disordered" evidence="1">
    <location>
        <begin position="760"/>
        <end position="805"/>
    </location>
</feature>
<comment type="caution">
    <text evidence="3">The sequence shown here is derived from an EMBL/GenBank/DDBJ whole genome shotgun (WGS) entry which is preliminary data.</text>
</comment>